<name>A0ABU0CUY8_9BACI</name>
<proteinExistence type="predicted"/>
<sequence>MLGLLLTKKEAQEIEYLLKKELEELLLDLEDKRIDGLVRRAMEERYKLVFRLYGRFVPPQELSKYVRKSSKQG</sequence>
<accession>A0ABU0CUY8</accession>
<comment type="caution">
    <text evidence="1">The sequence shown here is derived from an EMBL/GenBank/DDBJ whole genome shotgun (WGS) entry which is preliminary data.</text>
</comment>
<organism evidence="1 2">
    <name type="scientific">Caldalkalibacillus uzonensis</name>
    <dbReference type="NCBI Taxonomy" id="353224"/>
    <lineage>
        <taxon>Bacteria</taxon>
        <taxon>Bacillati</taxon>
        <taxon>Bacillota</taxon>
        <taxon>Bacilli</taxon>
        <taxon>Bacillales</taxon>
        <taxon>Bacillaceae</taxon>
        <taxon>Caldalkalibacillus</taxon>
    </lineage>
</organism>
<evidence type="ECO:0000313" key="1">
    <source>
        <dbReference type="EMBL" id="MDQ0340228.1"/>
    </source>
</evidence>
<dbReference type="Proteomes" id="UP001232445">
    <property type="component" value="Unassembled WGS sequence"/>
</dbReference>
<dbReference type="RefSeq" id="WP_307341494.1">
    <property type="nucleotide sequence ID" value="NZ_JAUSUQ010000012.1"/>
</dbReference>
<keyword evidence="2" id="KW-1185">Reference proteome</keyword>
<dbReference type="EMBL" id="JAUSUQ010000012">
    <property type="protein sequence ID" value="MDQ0340228.1"/>
    <property type="molecule type" value="Genomic_DNA"/>
</dbReference>
<evidence type="ECO:0000313" key="2">
    <source>
        <dbReference type="Proteomes" id="UP001232445"/>
    </source>
</evidence>
<gene>
    <name evidence="1" type="ORF">J2S00_003033</name>
</gene>
<reference evidence="1 2" key="1">
    <citation type="submission" date="2023-07" db="EMBL/GenBank/DDBJ databases">
        <title>Genomic Encyclopedia of Type Strains, Phase IV (KMG-IV): sequencing the most valuable type-strain genomes for metagenomic binning, comparative biology and taxonomic classification.</title>
        <authorList>
            <person name="Goeker M."/>
        </authorList>
    </citation>
    <scope>NUCLEOTIDE SEQUENCE [LARGE SCALE GENOMIC DNA]</scope>
    <source>
        <strain evidence="1 2">DSM 17740</strain>
    </source>
</reference>
<protein>
    <submittedName>
        <fullName evidence="1">Glutamyl-tRNA reductase</fullName>
    </submittedName>
</protein>